<feature type="binding site" evidence="17">
    <location>
        <position position="137"/>
    </location>
    <ligand>
        <name>Mg(2+)</name>
        <dbReference type="ChEBI" id="CHEBI:18420"/>
    </ligand>
</feature>
<evidence type="ECO:0000256" key="7">
    <source>
        <dbReference type="ARBA" id="ARBA00022695"/>
    </source>
</evidence>
<dbReference type="InterPro" id="IPR050116">
    <property type="entry name" value="DNA_polymerase-Y"/>
</dbReference>
<keyword evidence="10 17" id="KW-0227">DNA damage</keyword>
<keyword evidence="13 17" id="KW-0238">DNA-binding</keyword>
<dbReference type="GO" id="GO:0003684">
    <property type="term" value="F:damaged DNA binding"/>
    <property type="evidence" value="ECO:0007669"/>
    <property type="project" value="InterPro"/>
</dbReference>
<keyword evidence="5 17" id="KW-0963">Cytoplasm</keyword>
<dbReference type="GO" id="GO:0042276">
    <property type="term" value="P:error-prone translesion synthesis"/>
    <property type="evidence" value="ECO:0007669"/>
    <property type="project" value="TreeGrafter"/>
</dbReference>
<dbReference type="Proteomes" id="UP000198727">
    <property type="component" value="Unassembled WGS sequence"/>
</dbReference>
<dbReference type="GO" id="GO:0006281">
    <property type="term" value="P:DNA repair"/>
    <property type="evidence" value="ECO:0007669"/>
    <property type="project" value="UniProtKB-UniRule"/>
</dbReference>
<dbReference type="InterPro" id="IPR043502">
    <property type="entry name" value="DNA/RNA_pol_sf"/>
</dbReference>
<evidence type="ECO:0000256" key="14">
    <source>
        <dbReference type="ARBA" id="ARBA00023204"/>
    </source>
</evidence>
<proteinExistence type="inferred from homology"/>
<keyword evidence="12 17" id="KW-0239">DNA-directed DNA polymerase</keyword>
<evidence type="ECO:0000256" key="10">
    <source>
        <dbReference type="ARBA" id="ARBA00022763"/>
    </source>
</evidence>
<comment type="subunit">
    <text evidence="3 17">Monomer.</text>
</comment>
<feature type="domain" description="UmuC" evidence="18">
    <location>
        <begin position="36"/>
        <end position="214"/>
    </location>
</feature>
<evidence type="ECO:0000256" key="3">
    <source>
        <dbReference type="ARBA" id="ARBA00011245"/>
    </source>
</evidence>
<dbReference type="STRING" id="587909.SAMN05421810_101274"/>
<evidence type="ECO:0000256" key="15">
    <source>
        <dbReference type="ARBA" id="ARBA00025589"/>
    </source>
</evidence>
<evidence type="ECO:0000256" key="12">
    <source>
        <dbReference type="ARBA" id="ARBA00022932"/>
    </source>
</evidence>
<dbReference type="Gene3D" id="3.30.1490.100">
    <property type="entry name" value="DNA polymerase, Y-family, little finger domain"/>
    <property type="match status" value="1"/>
</dbReference>
<dbReference type="InterPro" id="IPR036775">
    <property type="entry name" value="DNA_pol_Y-fam_lit_finger_sf"/>
</dbReference>
<dbReference type="Gene3D" id="3.40.1170.60">
    <property type="match status" value="1"/>
</dbReference>
<dbReference type="Pfam" id="PF14520">
    <property type="entry name" value="HHH_5"/>
    <property type="match status" value="1"/>
</dbReference>
<dbReference type="GO" id="GO:0006261">
    <property type="term" value="P:DNA-templated DNA replication"/>
    <property type="evidence" value="ECO:0007669"/>
    <property type="project" value="UniProtKB-UniRule"/>
</dbReference>
<feature type="binding site" evidence="17">
    <location>
        <position position="40"/>
    </location>
    <ligand>
        <name>Mg(2+)</name>
        <dbReference type="ChEBI" id="CHEBI:18420"/>
    </ligand>
</feature>
<sequence>MLSMVDQPPRAVHLAFRTPRRPTWPILDGVSDADWVLHVDLDQFIAAVELARRPELRGRPVVVGGSGDPTERAVVATASYEAREYGIRSGMPLRTAAKRCPDAVFLPSDPPAYEEVSERVMAALRELPVVVEVLGWDEAFLGARTADPEALAADARRVVRAATGLSCSVGIGDNKLRAKLATGFAKPAGIYRLTRDNWVAVMADLPTDALWGIGKKTARKLAEAGLSTVAQLARADPVTLAERFGPALGPWYRQLALGAGDNEVTATPYVPRSRSRETTFQRNLTDRALLDEHVAALAHRVADDVRAEGRPAVRVAVKVRFAPFVTQTRSRTLPAPTGDAGEIERAALELLDRFTLTRPVRLLGVRAEFDDNAR</sequence>
<comment type="catalytic activity">
    <reaction evidence="16 17">
        <text>DNA(n) + a 2'-deoxyribonucleoside 5'-triphosphate = DNA(n+1) + diphosphate</text>
        <dbReference type="Rhea" id="RHEA:22508"/>
        <dbReference type="Rhea" id="RHEA-COMP:17339"/>
        <dbReference type="Rhea" id="RHEA-COMP:17340"/>
        <dbReference type="ChEBI" id="CHEBI:33019"/>
        <dbReference type="ChEBI" id="CHEBI:61560"/>
        <dbReference type="ChEBI" id="CHEBI:173112"/>
        <dbReference type="EC" id="2.7.7.7"/>
    </reaction>
</comment>
<evidence type="ECO:0000256" key="13">
    <source>
        <dbReference type="ARBA" id="ARBA00023125"/>
    </source>
</evidence>
<dbReference type="Gene3D" id="1.10.150.20">
    <property type="entry name" value="5' to 3' exonuclease, C-terminal subdomain"/>
    <property type="match status" value="1"/>
</dbReference>
<gene>
    <name evidence="17" type="primary">dinB</name>
    <name evidence="19" type="ORF">SAMN05421810_101274</name>
</gene>
<evidence type="ECO:0000313" key="19">
    <source>
        <dbReference type="EMBL" id="SFO87773.1"/>
    </source>
</evidence>
<dbReference type="FunFam" id="3.30.1490.100:FF:000004">
    <property type="entry name" value="DNA polymerase IV"/>
    <property type="match status" value="1"/>
</dbReference>
<dbReference type="InterPro" id="IPR022880">
    <property type="entry name" value="DNApol_IV"/>
</dbReference>
<dbReference type="NCBIfam" id="NF002883">
    <property type="entry name" value="PRK03352.1"/>
    <property type="match status" value="1"/>
</dbReference>
<evidence type="ECO:0000256" key="6">
    <source>
        <dbReference type="ARBA" id="ARBA00022679"/>
    </source>
</evidence>
<evidence type="ECO:0000256" key="5">
    <source>
        <dbReference type="ARBA" id="ARBA00022490"/>
    </source>
</evidence>
<keyword evidence="20" id="KW-1185">Reference proteome</keyword>
<evidence type="ECO:0000313" key="20">
    <source>
        <dbReference type="Proteomes" id="UP000198727"/>
    </source>
</evidence>
<reference evidence="20" key="1">
    <citation type="submission" date="2016-10" db="EMBL/GenBank/DDBJ databases">
        <authorList>
            <person name="Varghese N."/>
            <person name="Submissions S."/>
        </authorList>
    </citation>
    <scope>NUCLEOTIDE SEQUENCE [LARGE SCALE GENOMIC DNA]</scope>
    <source>
        <strain evidence="20">CGMCC 4.5579</strain>
    </source>
</reference>
<keyword evidence="11 17" id="KW-0460">Magnesium</keyword>
<comment type="similarity">
    <text evidence="2 17">Belongs to the DNA polymerase type-Y family.</text>
</comment>
<keyword evidence="6 17" id="KW-0808">Transferase</keyword>
<protein>
    <recommendedName>
        <fullName evidence="17">DNA polymerase IV</fullName>
        <shortName evidence="17">Pol IV</shortName>
        <ecNumber evidence="17">2.7.7.7</ecNumber>
    </recommendedName>
</protein>
<dbReference type="PANTHER" id="PTHR11076:SF33">
    <property type="entry name" value="DNA POLYMERASE KAPPA"/>
    <property type="match status" value="1"/>
</dbReference>
<dbReference type="InterPro" id="IPR017961">
    <property type="entry name" value="DNA_pol_Y-fam_little_finger"/>
</dbReference>
<evidence type="ECO:0000256" key="8">
    <source>
        <dbReference type="ARBA" id="ARBA00022705"/>
    </source>
</evidence>
<dbReference type="GO" id="GO:0009432">
    <property type="term" value="P:SOS response"/>
    <property type="evidence" value="ECO:0007669"/>
    <property type="project" value="TreeGrafter"/>
</dbReference>
<evidence type="ECO:0000256" key="11">
    <source>
        <dbReference type="ARBA" id="ARBA00022842"/>
    </source>
</evidence>
<evidence type="ECO:0000256" key="4">
    <source>
        <dbReference type="ARBA" id="ARBA00022457"/>
    </source>
</evidence>
<feature type="active site" evidence="17">
    <location>
        <position position="138"/>
    </location>
</feature>
<evidence type="ECO:0000256" key="2">
    <source>
        <dbReference type="ARBA" id="ARBA00010945"/>
    </source>
</evidence>
<dbReference type="InterPro" id="IPR001126">
    <property type="entry name" value="UmuC"/>
</dbReference>
<dbReference type="Gene3D" id="3.30.70.270">
    <property type="match status" value="1"/>
</dbReference>
<keyword evidence="4 17" id="KW-0515">Mutator protein</keyword>
<organism evidence="19 20">
    <name type="scientific">Amycolatopsis arida</name>
    <dbReference type="NCBI Taxonomy" id="587909"/>
    <lineage>
        <taxon>Bacteria</taxon>
        <taxon>Bacillati</taxon>
        <taxon>Actinomycetota</taxon>
        <taxon>Actinomycetes</taxon>
        <taxon>Pseudonocardiales</taxon>
        <taxon>Pseudonocardiaceae</taxon>
        <taxon>Amycolatopsis</taxon>
    </lineage>
</organism>
<keyword evidence="8 17" id="KW-0235">DNA replication</keyword>
<evidence type="ECO:0000256" key="17">
    <source>
        <dbReference type="HAMAP-Rule" id="MF_01113"/>
    </source>
</evidence>
<keyword evidence="9 17" id="KW-0479">Metal-binding</keyword>
<comment type="function">
    <text evidence="15 17">Poorly processive, error-prone DNA polymerase involved in untargeted mutagenesis. Copies undamaged DNA at stalled replication forks, which arise in vivo from mismatched or misaligned primer ends. These misaligned primers can be extended by PolIV. Exhibits no 3'-5' exonuclease (proofreading) activity. May be involved in translesional synthesis, in conjunction with the beta clamp from PolIII.</text>
</comment>
<evidence type="ECO:0000256" key="1">
    <source>
        <dbReference type="ARBA" id="ARBA00004496"/>
    </source>
</evidence>
<comment type="subcellular location">
    <subcellularLocation>
        <location evidence="1 17">Cytoplasm</location>
    </subcellularLocation>
</comment>
<dbReference type="CDD" id="cd03586">
    <property type="entry name" value="PolY_Pol_IV_kappa"/>
    <property type="match status" value="1"/>
</dbReference>
<dbReference type="AlphaFoldDB" id="A0A1I5KS77"/>
<dbReference type="SUPFAM" id="SSF100879">
    <property type="entry name" value="Lesion bypass DNA polymerase (Y-family), little finger domain"/>
    <property type="match status" value="1"/>
</dbReference>
<dbReference type="Pfam" id="PF11799">
    <property type="entry name" value="IMS_C"/>
    <property type="match status" value="1"/>
</dbReference>
<dbReference type="InterPro" id="IPR043128">
    <property type="entry name" value="Rev_trsase/Diguanyl_cyclase"/>
</dbReference>
<evidence type="ECO:0000256" key="16">
    <source>
        <dbReference type="ARBA" id="ARBA00049244"/>
    </source>
</evidence>
<evidence type="ECO:0000256" key="9">
    <source>
        <dbReference type="ARBA" id="ARBA00022723"/>
    </source>
</evidence>
<dbReference type="Pfam" id="PF00817">
    <property type="entry name" value="IMS"/>
    <property type="match status" value="1"/>
</dbReference>
<dbReference type="HAMAP" id="MF_01113">
    <property type="entry name" value="DNApol_IV"/>
    <property type="match status" value="1"/>
</dbReference>
<name>A0A1I5KS77_9PSEU</name>
<keyword evidence="14 17" id="KW-0234">DNA repair</keyword>
<dbReference type="PANTHER" id="PTHR11076">
    <property type="entry name" value="DNA REPAIR POLYMERASE UMUC / TRANSFERASE FAMILY MEMBER"/>
    <property type="match status" value="1"/>
</dbReference>
<dbReference type="GO" id="GO:0000287">
    <property type="term" value="F:magnesium ion binding"/>
    <property type="evidence" value="ECO:0007669"/>
    <property type="project" value="UniProtKB-UniRule"/>
</dbReference>
<dbReference type="EC" id="2.7.7.7" evidence="17"/>
<keyword evidence="7 17" id="KW-0548">Nucleotidyltransferase</keyword>
<dbReference type="PROSITE" id="PS50173">
    <property type="entry name" value="UMUC"/>
    <property type="match status" value="1"/>
</dbReference>
<dbReference type="GO" id="GO:0003887">
    <property type="term" value="F:DNA-directed DNA polymerase activity"/>
    <property type="evidence" value="ECO:0007669"/>
    <property type="project" value="UniProtKB-UniRule"/>
</dbReference>
<comment type="cofactor">
    <cofactor evidence="17">
        <name>Mg(2+)</name>
        <dbReference type="ChEBI" id="CHEBI:18420"/>
    </cofactor>
    <text evidence="17">Binds 2 magnesium ions per subunit.</text>
</comment>
<feature type="site" description="Substrate discrimination" evidence="17">
    <location>
        <position position="45"/>
    </location>
</feature>
<accession>A0A1I5KS77</accession>
<evidence type="ECO:0000259" key="18">
    <source>
        <dbReference type="PROSITE" id="PS50173"/>
    </source>
</evidence>
<dbReference type="SUPFAM" id="SSF56672">
    <property type="entry name" value="DNA/RNA polymerases"/>
    <property type="match status" value="1"/>
</dbReference>
<dbReference type="EMBL" id="FOWW01000001">
    <property type="protein sequence ID" value="SFO87773.1"/>
    <property type="molecule type" value="Genomic_DNA"/>
</dbReference>
<dbReference type="GO" id="GO:0005829">
    <property type="term" value="C:cytosol"/>
    <property type="evidence" value="ECO:0007669"/>
    <property type="project" value="TreeGrafter"/>
</dbReference>
<dbReference type="FunFam" id="3.40.1170.60:FF:000001">
    <property type="entry name" value="DNA polymerase IV"/>
    <property type="match status" value="1"/>
</dbReference>